<dbReference type="EMBL" id="MU004184">
    <property type="protein sequence ID" value="KAF2499883.1"/>
    <property type="molecule type" value="Genomic_DNA"/>
</dbReference>
<dbReference type="Proteomes" id="UP000799750">
    <property type="component" value="Unassembled WGS sequence"/>
</dbReference>
<proteinExistence type="predicted"/>
<name>A0A6A6R817_9PEZI</name>
<sequence>MGNSCSCAKVTDGADGVCSYHWSSSCTCDRLPSTLFRVSKAMNKLATRTYYLQNQFFVRSSPTTGIASVYNAITRLPRHKLRYIRYLRLDVRESRFEREFQAIGTWTALFTHLTRYGHPNPDIQIVMTGGDWGIYDSEHNNRTIATRTNKIVKILHRLGPYSIVFNTRVFAHCMNGRLLTNSNQWYISRPGRHQNQSCPENRVYRCWTSPLSSPGSHHHEVVLVWSMRTGALLPDPQPLTDFLY</sequence>
<dbReference type="OrthoDB" id="2099276at2759"/>
<dbReference type="AlphaFoldDB" id="A0A6A6R817"/>
<keyword evidence="2" id="KW-1185">Reference proteome</keyword>
<evidence type="ECO:0000313" key="1">
    <source>
        <dbReference type="EMBL" id="KAF2499883.1"/>
    </source>
</evidence>
<evidence type="ECO:0000313" key="2">
    <source>
        <dbReference type="Proteomes" id="UP000799750"/>
    </source>
</evidence>
<accession>A0A6A6R817</accession>
<protein>
    <submittedName>
        <fullName evidence="1">Uncharacterized protein</fullName>
    </submittedName>
</protein>
<organism evidence="1 2">
    <name type="scientific">Lophium mytilinum</name>
    <dbReference type="NCBI Taxonomy" id="390894"/>
    <lineage>
        <taxon>Eukaryota</taxon>
        <taxon>Fungi</taxon>
        <taxon>Dikarya</taxon>
        <taxon>Ascomycota</taxon>
        <taxon>Pezizomycotina</taxon>
        <taxon>Dothideomycetes</taxon>
        <taxon>Pleosporomycetidae</taxon>
        <taxon>Mytilinidiales</taxon>
        <taxon>Mytilinidiaceae</taxon>
        <taxon>Lophium</taxon>
    </lineage>
</organism>
<reference evidence="1" key="1">
    <citation type="journal article" date="2020" name="Stud. Mycol.">
        <title>101 Dothideomycetes genomes: a test case for predicting lifestyles and emergence of pathogens.</title>
        <authorList>
            <person name="Haridas S."/>
            <person name="Albert R."/>
            <person name="Binder M."/>
            <person name="Bloem J."/>
            <person name="Labutti K."/>
            <person name="Salamov A."/>
            <person name="Andreopoulos B."/>
            <person name="Baker S."/>
            <person name="Barry K."/>
            <person name="Bills G."/>
            <person name="Bluhm B."/>
            <person name="Cannon C."/>
            <person name="Castanera R."/>
            <person name="Culley D."/>
            <person name="Daum C."/>
            <person name="Ezra D."/>
            <person name="Gonzalez J."/>
            <person name="Henrissat B."/>
            <person name="Kuo A."/>
            <person name="Liang C."/>
            <person name="Lipzen A."/>
            <person name="Lutzoni F."/>
            <person name="Magnuson J."/>
            <person name="Mondo S."/>
            <person name="Nolan M."/>
            <person name="Ohm R."/>
            <person name="Pangilinan J."/>
            <person name="Park H.-J."/>
            <person name="Ramirez L."/>
            <person name="Alfaro M."/>
            <person name="Sun H."/>
            <person name="Tritt A."/>
            <person name="Yoshinaga Y."/>
            <person name="Zwiers L.-H."/>
            <person name="Turgeon B."/>
            <person name="Goodwin S."/>
            <person name="Spatafora J."/>
            <person name="Crous P."/>
            <person name="Grigoriev I."/>
        </authorList>
    </citation>
    <scope>NUCLEOTIDE SEQUENCE</scope>
    <source>
        <strain evidence="1">CBS 269.34</strain>
    </source>
</reference>
<gene>
    <name evidence="1" type="ORF">BU16DRAFT_285790</name>
</gene>